<dbReference type="PROSITE" id="PS50043">
    <property type="entry name" value="HTH_LUXR_2"/>
    <property type="match status" value="1"/>
</dbReference>
<gene>
    <name evidence="8" type="ORF">EST54_19180</name>
</gene>
<evidence type="ECO:0000256" key="5">
    <source>
        <dbReference type="PROSITE-ProRule" id="PRU00169"/>
    </source>
</evidence>
<dbReference type="SMART" id="SM00448">
    <property type="entry name" value="REC"/>
    <property type="match status" value="1"/>
</dbReference>
<feature type="modified residue" description="4-aspartylphosphate" evidence="5">
    <location>
        <position position="98"/>
    </location>
</feature>
<dbReference type="InterPro" id="IPR001789">
    <property type="entry name" value="Sig_transdc_resp-reg_receiver"/>
</dbReference>
<dbReference type="SMART" id="SM00421">
    <property type="entry name" value="HTH_LUXR"/>
    <property type="match status" value="1"/>
</dbReference>
<dbReference type="CDD" id="cd06170">
    <property type="entry name" value="LuxR_C_like"/>
    <property type="match status" value="1"/>
</dbReference>
<dbReference type="SUPFAM" id="SSF52172">
    <property type="entry name" value="CheY-like"/>
    <property type="match status" value="1"/>
</dbReference>
<dbReference type="GO" id="GO:0006355">
    <property type="term" value="P:regulation of DNA-templated transcription"/>
    <property type="evidence" value="ECO:0007669"/>
    <property type="project" value="InterPro"/>
</dbReference>
<dbReference type="InterPro" id="IPR039420">
    <property type="entry name" value="WalR-like"/>
</dbReference>
<dbReference type="InterPro" id="IPR016032">
    <property type="entry name" value="Sig_transdc_resp-reg_C-effctor"/>
</dbReference>
<dbReference type="Pfam" id="PF00196">
    <property type="entry name" value="GerE"/>
    <property type="match status" value="1"/>
</dbReference>
<dbReference type="PROSITE" id="PS50110">
    <property type="entry name" value="RESPONSE_REGULATORY"/>
    <property type="match status" value="1"/>
</dbReference>
<dbReference type="GO" id="GO:0003677">
    <property type="term" value="F:DNA binding"/>
    <property type="evidence" value="ECO:0007669"/>
    <property type="project" value="UniProtKB-KW"/>
</dbReference>
<keyword evidence="1 5" id="KW-0597">Phosphoprotein</keyword>
<name>A0A4V1NPM1_9ACTN</name>
<dbReference type="PANTHER" id="PTHR43214">
    <property type="entry name" value="TWO-COMPONENT RESPONSE REGULATOR"/>
    <property type="match status" value="1"/>
</dbReference>
<dbReference type="InterPro" id="IPR011006">
    <property type="entry name" value="CheY-like_superfamily"/>
</dbReference>
<evidence type="ECO:0000256" key="1">
    <source>
        <dbReference type="ARBA" id="ARBA00022553"/>
    </source>
</evidence>
<feature type="domain" description="Response regulatory" evidence="7">
    <location>
        <begin position="47"/>
        <end position="163"/>
    </location>
</feature>
<keyword evidence="4" id="KW-0804">Transcription</keyword>
<reference evidence="8 9" key="1">
    <citation type="submission" date="2019-01" db="EMBL/GenBank/DDBJ databases">
        <title>Draft genome sequences of the type strain Streptomyces sioyaensis DSM 40032 and its novel strain, TM32, a thermotolerant antibiotics-producing actinobacterium.</title>
        <authorList>
            <person name="Nakaew N."/>
            <person name="Lumyong S."/>
            <person name="Sloan W.T."/>
            <person name="Sungthong R."/>
        </authorList>
    </citation>
    <scope>NUCLEOTIDE SEQUENCE [LARGE SCALE GENOMIC DNA]</scope>
    <source>
        <strain evidence="8 9">DSM 40032</strain>
    </source>
</reference>
<proteinExistence type="predicted"/>
<accession>A0A4V1NPM1</accession>
<comment type="caution">
    <text evidence="8">The sequence shown here is derived from an EMBL/GenBank/DDBJ whole genome shotgun (WGS) entry which is preliminary data.</text>
</comment>
<sequence>MSPAGPFSTSSATSARVARSRCAGRNVLATASGAGETGLVTTEAGIRVIVADDQAAVREGLVLLLGTMPGITVVGEAADGEEAVALVAEHRPDVVLMDLVMPHCTGAEATLRVRQEHPETQVVVLTTYASDDLALEALQAGALGYLTKSATKDAIARALTAAAAGQALLDPGVQRTLIRAASHNRPAPAPDDGLTAREIDVLKLIAAGHDNRAISRNLFISETTVKTHINRIFAKTKSKDRAQAIHYAREHRYSE</sequence>
<dbReference type="PANTHER" id="PTHR43214:SF24">
    <property type="entry name" value="TRANSCRIPTIONAL REGULATORY PROTEIN NARL-RELATED"/>
    <property type="match status" value="1"/>
</dbReference>
<keyword evidence="3" id="KW-0238">DNA-binding</keyword>
<dbReference type="Gene3D" id="3.40.50.2300">
    <property type="match status" value="1"/>
</dbReference>
<keyword evidence="2" id="KW-0805">Transcription regulation</keyword>
<evidence type="ECO:0000256" key="2">
    <source>
        <dbReference type="ARBA" id="ARBA00023015"/>
    </source>
</evidence>
<protein>
    <submittedName>
        <fullName evidence="8">Response regulator transcription factor</fullName>
    </submittedName>
</protein>
<feature type="domain" description="HTH luxR-type" evidence="6">
    <location>
        <begin position="187"/>
        <end position="252"/>
    </location>
</feature>
<dbReference type="SUPFAM" id="SSF46894">
    <property type="entry name" value="C-terminal effector domain of the bipartite response regulators"/>
    <property type="match status" value="1"/>
</dbReference>
<dbReference type="PROSITE" id="PS00622">
    <property type="entry name" value="HTH_LUXR_1"/>
    <property type="match status" value="1"/>
</dbReference>
<evidence type="ECO:0000256" key="3">
    <source>
        <dbReference type="ARBA" id="ARBA00023125"/>
    </source>
</evidence>
<evidence type="ECO:0000313" key="8">
    <source>
        <dbReference type="EMBL" id="RXS65300.1"/>
    </source>
</evidence>
<evidence type="ECO:0000259" key="7">
    <source>
        <dbReference type="PROSITE" id="PS50110"/>
    </source>
</evidence>
<dbReference type="CDD" id="cd17535">
    <property type="entry name" value="REC_NarL-like"/>
    <property type="match status" value="1"/>
</dbReference>
<dbReference type="Pfam" id="PF00072">
    <property type="entry name" value="Response_reg"/>
    <property type="match status" value="1"/>
</dbReference>
<dbReference type="InterPro" id="IPR058245">
    <property type="entry name" value="NreC/VraR/RcsB-like_REC"/>
</dbReference>
<dbReference type="AlphaFoldDB" id="A0A4V1NPM1"/>
<dbReference type="Proteomes" id="UP000289482">
    <property type="component" value="Unassembled WGS sequence"/>
</dbReference>
<evidence type="ECO:0000259" key="6">
    <source>
        <dbReference type="PROSITE" id="PS50043"/>
    </source>
</evidence>
<organism evidence="8 9">
    <name type="scientific">Streptomyces sioyaensis</name>
    <dbReference type="NCBI Taxonomy" id="67364"/>
    <lineage>
        <taxon>Bacteria</taxon>
        <taxon>Bacillati</taxon>
        <taxon>Actinomycetota</taxon>
        <taxon>Actinomycetes</taxon>
        <taxon>Kitasatosporales</taxon>
        <taxon>Streptomycetaceae</taxon>
        <taxon>Streptomyces</taxon>
    </lineage>
</organism>
<dbReference type="GO" id="GO:0000160">
    <property type="term" value="P:phosphorelay signal transduction system"/>
    <property type="evidence" value="ECO:0007669"/>
    <property type="project" value="InterPro"/>
</dbReference>
<dbReference type="EMBL" id="SDIF01000053">
    <property type="protein sequence ID" value="RXS65300.1"/>
    <property type="molecule type" value="Genomic_DNA"/>
</dbReference>
<evidence type="ECO:0000313" key="9">
    <source>
        <dbReference type="Proteomes" id="UP000289482"/>
    </source>
</evidence>
<dbReference type="InterPro" id="IPR000792">
    <property type="entry name" value="Tscrpt_reg_LuxR_C"/>
</dbReference>
<dbReference type="PRINTS" id="PR00038">
    <property type="entry name" value="HTHLUXR"/>
</dbReference>
<evidence type="ECO:0000256" key="4">
    <source>
        <dbReference type="ARBA" id="ARBA00023163"/>
    </source>
</evidence>
<keyword evidence="9" id="KW-1185">Reference proteome</keyword>